<reference evidence="1 2" key="1">
    <citation type="submission" date="2017-06" db="EMBL/GenBank/DDBJ databases">
        <authorList>
            <person name="Kim H.J."/>
            <person name="Triplett B.A."/>
        </authorList>
    </citation>
    <scope>NUCLEOTIDE SEQUENCE [LARGE SCALE GENOMIC DNA]</scope>
    <source>
        <strain evidence="1 2">DSM 19307</strain>
    </source>
</reference>
<gene>
    <name evidence="1" type="ORF">SAMN05421640_2714</name>
</gene>
<dbReference type="Proteomes" id="UP000198393">
    <property type="component" value="Unassembled WGS sequence"/>
</dbReference>
<evidence type="ECO:0000313" key="2">
    <source>
        <dbReference type="Proteomes" id="UP000198393"/>
    </source>
</evidence>
<name>A0A239KK85_EKHLU</name>
<dbReference type="AlphaFoldDB" id="A0A239KK85"/>
<dbReference type="EMBL" id="FZPD01000004">
    <property type="protein sequence ID" value="SNT18400.1"/>
    <property type="molecule type" value="Genomic_DNA"/>
</dbReference>
<accession>A0A239KK85</accession>
<sequence length="119" mass="13680">MVIFNTHQKIDALRKIMPGGLIFVLDTTDRSFVYKSMESPNCEQLVFSVDKIYGVDNLTRETDFHSHEDESASIKFQKIGGNTYLGVCAPKEAYSEYQLKSVDDYFRFHSNPSEINQEN</sequence>
<keyword evidence="2" id="KW-1185">Reference proteome</keyword>
<evidence type="ECO:0000313" key="1">
    <source>
        <dbReference type="EMBL" id="SNT18400.1"/>
    </source>
</evidence>
<organism evidence="1 2">
    <name type="scientific">Ekhidna lutea</name>
    <dbReference type="NCBI Taxonomy" id="447679"/>
    <lineage>
        <taxon>Bacteria</taxon>
        <taxon>Pseudomonadati</taxon>
        <taxon>Bacteroidota</taxon>
        <taxon>Cytophagia</taxon>
        <taxon>Cytophagales</taxon>
        <taxon>Reichenbachiellaceae</taxon>
        <taxon>Ekhidna</taxon>
    </lineage>
</organism>
<dbReference type="RefSeq" id="WP_089357398.1">
    <property type="nucleotide sequence ID" value="NZ_FZPD01000004.1"/>
</dbReference>
<protein>
    <submittedName>
        <fullName evidence="1">Uncharacterized protein</fullName>
    </submittedName>
</protein>
<proteinExistence type="predicted"/>